<gene>
    <name evidence="1" type="ORF">LCGC14_1031890</name>
</gene>
<accession>A0A0F9MYW4</accession>
<dbReference type="AlphaFoldDB" id="A0A0F9MYW4"/>
<organism evidence="1">
    <name type="scientific">marine sediment metagenome</name>
    <dbReference type="NCBI Taxonomy" id="412755"/>
    <lineage>
        <taxon>unclassified sequences</taxon>
        <taxon>metagenomes</taxon>
        <taxon>ecological metagenomes</taxon>
    </lineage>
</organism>
<proteinExistence type="predicted"/>
<reference evidence="1" key="1">
    <citation type="journal article" date="2015" name="Nature">
        <title>Complex archaea that bridge the gap between prokaryotes and eukaryotes.</title>
        <authorList>
            <person name="Spang A."/>
            <person name="Saw J.H."/>
            <person name="Jorgensen S.L."/>
            <person name="Zaremba-Niedzwiedzka K."/>
            <person name="Martijn J."/>
            <person name="Lind A.E."/>
            <person name="van Eijk R."/>
            <person name="Schleper C."/>
            <person name="Guy L."/>
            <person name="Ettema T.J."/>
        </authorList>
    </citation>
    <scope>NUCLEOTIDE SEQUENCE</scope>
</reference>
<dbReference type="EMBL" id="LAZR01004193">
    <property type="protein sequence ID" value="KKN10909.1"/>
    <property type="molecule type" value="Genomic_DNA"/>
</dbReference>
<evidence type="ECO:0000313" key="1">
    <source>
        <dbReference type="EMBL" id="KKN10909.1"/>
    </source>
</evidence>
<name>A0A0F9MYW4_9ZZZZ</name>
<sequence>MKSKWRGHKIKLKKGVWLYNDTNKPVRDNINISCGFCGRPKTKEGYDACLGTLPGLTNACCGHGNIEEAYVQFSDGHSIDGQSADIIIKMLKRRSI</sequence>
<comment type="caution">
    <text evidence="1">The sequence shown here is derived from an EMBL/GenBank/DDBJ whole genome shotgun (WGS) entry which is preliminary data.</text>
</comment>
<protein>
    <submittedName>
        <fullName evidence="1">Uncharacterized protein</fullName>
    </submittedName>
</protein>